<evidence type="ECO:0000313" key="2">
    <source>
        <dbReference type="EMBL" id="KAJ7761092.1"/>
    </source>
</evidence>
<evidence type="ECO:0008006" key="4">
    <source>
        <dbReference type="Google" id="ProtNLM"/>
    </source>
</evidence>
<gene>
    <name evidence="2" type="ORF">B0H16DRAFT_1719786</name>
</gene>
<evidence type="ECO:0000256" key="1">
    <source>
        <dbReference type="SAM" id="SignalP"/>
    </source>
</evidence>
<keyword evidence="3" id="KW-1185">Reference proteome</keyword>
<dbReference type="EMBL" id="JARKIB010000036">
    <property type="protein sequence ID" value="KAJ7761092.1"/>
    <property type="molecule type" value="Genomic_DNA"/>
</dbReference>
<feature type="signal peptide" evidence="1">
    <location>
        <begin position="1"/>
        <end position="17"/>
    </location>
</feature>
<keyword evidence="1" id="KW-0732">Signal</keyword>
<proteinExistence type="predicted"/>
<organism evidence="2 3">
    <name type="scientific">Mycena metata</name>
    <dbReference type="NCBI Taxonomy" id="1033252"/>
    <lineage>
        <taxon>Eukaryota</taxon>
        <taxon>Fungi</taxon>
        <taxon>Dikarya</taxon>
        <taxon>Basidiomycota</taxon>
        <taxon>Agaricomycotina</taxon>
        <taxon>Agaricomycetes</taxon>
        <taxon>Agaricomycetidae</taxon>
        <taxon>Agaricales</taxon>
        <taxon>Marasmiineae</taxon>
        <taxon>Mycenaceae</taxon>
        <taxon>Mycena</taxon>
    </lineage>
</organism>
<sequence>MFAFLCQVLTRVSLVTSAVETARCRAVATAARAASKVIDGVFLVAAGGLKLATKKNIQPAPTKTTLIWLPPTTTPFPAYTAPMALWVILVPMAVAERVPPRPPRAHRLILKDLSKAVVDDLDVAAGVEDDVVGLEITVDDTALVHCTNRFGLRD</sequence>
<dbReference type="AlphaFoldDB" id="A0AAD7JB31"/>
<name>A0AAD7JB31_9AGAR</name>
<dbReference type="Proteomes" id="UP001215598">
    <property type="component" value="Unassembled WGS sequence"/>
</dbReference>
<comment type="caution">
    <text evidence="2">The sequence shown here is derived from an EMBL/GenBank/DDBJ whole genome shotgun (WGS) entry which is preliminary data.</text>
</comment>
<evidence type="ECO:0000313" key="3">
    <source>
        <dbReference type="Proteomes" id="UP001215598"/>
    </source>
</evidence>
<feature type="chain" id="PRO_5042082782" description="Secreted protein" evidence="1">
    <location>
        <begin position="18"/>
        <end position="154"/>
    </location>
</feature>
<protein>
    <recommendedName>
        <fullName evidence="4">Secreted protein</fullName>
    </recommendedName>
</protein>
<accession>A0AAD7JB31</accession>
<reference evidence="2" key="1">
    <citation type="submission" date="2023-03" db="EMBL/GenBank/DDBJ databases">
        <title>Massive genome expansion in bonnet fungi (Mycena s.s.) driven by repeated elements and novel gene families across ecological guilds.</title>
        <authorList>
            <consortium name="Lawrence Berkeley National Laboratory"/>
            <person name="Harder C.B."/>
            <person name="Miyauchi S."/>
            <person name="Viragh M."/>
            <person name="Kuo A."/>
            <person name="Thoen E."/>
            <person name="Andreopoulos B."/>
            <person name="Lu D."/>
            <person name="Skrede I."/>
            <person name="Drula E."/>
            <person name="Henrissat B."/>
            <person name="Morin E."/>
            <person name="Kohler A."/>
            <person name="Barry K."/>
            <person name="LaButti K."/>
            <person name="Morin E."/>
            <person name="Salamov A."/>
            <person name="Lipzen A."/>
            <person name="Mereny Z."/>
            <person name="Hegedus B."/>
            <person name="Baldrian P."/>
            <person name="Stursova M."/>
            <person name="Weitz H."/>
            <person name="Taylor A."/>
            <person name="Grigoriev I.V."/>
            <person name="Nagy L.G."/>
            <person name="Martin F."/>
            <person name="Kauserud H."/>
        </authorList>
    </citation>
    <scope>NUCLEOTIDE SEQUENCE</scope>
    <source>
        <strain evidence="2">CBHHK182m</strain>
    </source>
</reference>